<accession>A0A1Y2CNF9</accession>
<feature type="region of interest" description="Disordered" evidence="1">
    <location>
        <begin position="43"/>
        <end position="90"/>
    </location>
</feature>
<evidence type="ECO:0000313" key="2">
    <source>
        <dbReference type="EMBL" id="ORY48533.1"/>
    </source>
</evidence>
<feature type="compositionally biased region" description="Basic and acidic residues" evidence="1">
    <location>
        <begin position="564"/>
        <end position="578"/>
    </location>
</feature>
<dbReference type="EMBL" id="MCGO01000011">
    <property type="protein sequence ID" value="ORY48533.1"/>
    <property type="molecule type" value="Genomic_DNA"/>
</dbReference>
<feature type="compositionally biased region" description="Pro residues" evidence="1">
    <location>
        <begin position="45"/>
        <end position="54"/>
    </location>
</feature>
<feature type="compositionally biased region" description="Basic and acidic residues" evidence="1">
    <location>
        <begin position="72"/>
        <end position="83"/>
    </location>
</feature>
<protein>
    <submittedName>
        <fullName evidence="2">Uncharacterized protein</fullName>
    </submittedName>
</protein>
<organism evidence="2 3">
    <name type="scientific">Rhizoclosmatium globosum</name>
    <dbReference type="NCBI Taxonomy" id="329046"/>
    <lineage>
        <taxon>Eukaryota</taxon>
        <taxon>Fungi</taxon>
        <taxon>Fungi incertae sedis</taxon>
        <taxon>Chytridiomycota</taxon>
        <taxon>Chytridiomycota incertae sedis</taxon>
        <taxon>Chytridiomycetes</taxon>
        <taxon>Chytridiales</taxon>
        <taxon>Chytriomycetaceae</taxon>
        <taxon>Rhizoclosmatium</taxon>
    </lineage>
</organism>
<dbReference type="Proteomes" id="UP000193642">
    <property type="component" value="Unassembled WGS sequence"/>
</dbReference>
<dbReference type="OrthoDB" id="10443909at2759"/>
<sequence length="621" mass="67395">MRRTVSMPLDFKKLFRVPLLSATSQPITASNLPKNKTRSLLLHAPAPPLQPPKTPNKTESATNNDGEIDNASGDRDFRTESHPASDSNTDHQLASTLFSVGSHVCDETESEPGPAKSVSEPAGICPIVSYAGLLSNSIQPNLDTAVEPNQAMDYEMDHVETILDDQSQIVSKNASANSIASCIEQTDDTEINSSKTSTNVVHNTDSQACYTSELLRSSQFDDILSSAELFIELLPQTTCNVVGLAENGDSMTDVQWKDSDVTFDAWTATQSQTVAESSQPIFECVKETHDSITLDGAGAKDGIEPPVVTGLNFPLSDNFNLRVETETERLLIVEEESVLKQDSVEDSIQTTDHIPDDCDHIISPILLASEIILSIWPMKPSERAVQIENLPIPPSSTSPFTLFPLDISAPQTPTCVSLVNDDVTLINPDQEREDISGNDNVKNLLDSASYGSAFTIYNPPLSPKTKLANEIGQVEELNQPAISSRIDTMVTATDISILQPLQRSVSSVQPDILEALPVIKIKPVAHISDIGRAGMVSRIPIAKSQLGIPIQKSNYESIPSTVSKSEHQPPLKEKKLGKPETALLFSPKRKRAAAVASNAKTKVMFESLGPKGGTKRKYHKE</sequence>
<evidence type="ECO:0000313" key="3">
    <source>
        <dbReference type="Proteomes" id="UP000193642"/>
    </source>
</evidence>
<dbReference type="AlphaFoldDB" id="A0A1Y2CNF9"/>
<gene>
    <name evidence="2" type="ORF">BCR33DRAFT_782246</name>
</gene>
<comment type="caution">
    <text evidence="2">The sequence shown here is derived from an EMBL/GenBank/DDBJ whole genome shotgun (WGS) entry which is preliminary data.</text>
</comment>
<evidence type="ECO:0000256" key="1">
    <source>
        <dbReference type="SAM" id="MobiDB-lite"/>
    </source>
</evidence>
<feature type="compositionally biased region" description="Polar residues" evidence="1">
    <location>
        <begin position="55"/>
        <end position="65"/>
    </location>
</feature>
<keyword evidence="3" id="KW-1185">Reference proteome</keyword>
<feature type="region of interest" description="Disordered" evidence="1">
    <location>
        <begin position="559"/>
        <end position="583"/>
    </location>
</feature>
<reference evidence="2 3" key="1">
    <citation type="submission" date="2016-07" db="EMBL/GenBank/DDBJ databases">
        <title>Pervasive Adenine N6-methylation of Active Genes in Fungi.</title>
        <authorList>
            <consortium name="DOE Joint Genome Institute"/>
            <person name="Mondo S.J."/>
            <person name="Dannebaum R.O."/>
            <person name="Kuo R.C."/>
            <person name="Labutti K."/>
            <person name="Haridas S."/>
            <person name="Kuo A."/>
            <person name="Salamov A."/>
            <person name="Ahrendt S.R."/>
            <person name="Lipzen A."/>
            <person name="Sullivan W."/>
            <person name="Andreopoulos W.B."/>
            <person name="Clum A."/>
            <person name="Lindquist E."/>
            <person name="Daum C."/>
            <person name="Ramamoorthy G.K."/>
            <person name="Gryganskyi A."/>
            <person name="Culley D."/>
            <person name="Magnuson J.K."/>
            <person name="James T.Y."/>
            <person name="O'Malley M.A."/>
            <person name="Stajich J.E."/>
            <person name="Spatafora J.W."/>
            <person name="Visel A."/>
            <person name="Grigoriev I.V."/>
        </authorList>
    </citation>
    <scope>NUCLEOTIDE SEQUENCE [LARGE SCALE GENOMIC DNA]</scope>
    <source>
        <strain evidence="2 3">JEL800</strain>
    </source>
</reference>
<name>A0A1Y2CNF9_9FUNG</name>
<proteinExistence type="predicted"/>